<proteinExistence type="predicted"/>
<sequence length="137" mass="15685">MSQEPKINLNNAKRINEPSLPVPRRSKRYNEKLDPKNQEIFGSTGPDSGFALKIVNKYKTLWQQHPRQKLVTSIVTNLMISRASYFGRAPTIYDFHHILGILKISENNLGDLTEDLLNKCAKDKIKGQSLLSIINFY</sequence>
<accession>S5DKC5</accession>
<organism evidence="2">
    <name type="scientific">Candidatus Actinomarina minuta</name>
    <dbReference type="NCBI Taxonomy" id="1389454"/>
    <lineage>
        <taxon>Bacteria</taxon>
        <taxon>Bacillati</taxon>
        <taxon>Actinomycetota</taxon>
        <taxon>Actinomycetes</taxon>
        <taxon>Candidatus Actinomarinidae</taxon>
        <taxon>Candidatus Actinomarinales</taxon>
        <taxon>Candidatus Actinomarineae</taxon>
        <taxon>Candidatus Actinomarinaceae</taxon>
        <taxon>Candidatus Actinomarina</taxon>
    </lineage>
</organism>
<reference evidence="2" key="1">
    <citation type="journal article" date="2013" name="Sci. Rep.">
        <title>Metagenomics uncovers a new group of low GC and ultra-small marine Actinobacteria.</title>
        <authorList>
            <person name="Ghai R."/>
            <person name="Mizuno C.M."/>
            <person name="Picazo A."/>
            <person name="Camacho A."/>
            <person name="Rodriguez-Valera F."/>
        </authorList>
    </citation>
    <scope>NUCLEOTIDE SEQUENCE</scope>
</reference>
<dbReference type="EMBL" id="KC811127">
    <property type="protein sequence ID" value="AGQ19281.1"/>
    <property type="molecule type" value="Genomic_DNA"/>
</dbReference>
<feature type="region of interest" description="Disordered" evidence="1">
    <location>
        <begin position="1"/>
        <end position="26"/>
    </location>
</feature>
<protein>
    <submittedName>
        <fullName evidence="2">MedDCM-OCT-S31-C71-cds23</fullName>
    </submittedName>
</protein>
<evidence type="ECO:0000256" key="1">
    <source>
        <dbReference type="SAM" id="MobiDB-lite"/>
    </source>
</evidence>
<feature type="compositionally biased region" description="Polar residues" evidence="1">
    <location>
        <begin position="1"/>
        <end position="13"/>
    </location>
</feature>
<name>S5DKC5_9ACTN</name>
<dbReference type="AlphaFoldDB" id="S5DKC5"/>
<evidence type="ECO:0000313" key="2">
    <source>
        <dbReference type="EMBL" id="AGQ19281.1"/>
    </source>
</evidence>